<dbReference type="KEGG" id="tce:A3L02_02190"/>
<evidence type="ECO:0000313" key="7">
    <source>
        <dbReference type="Proteomes" id="UP000197156"/>
    </source>
</evidence>
<keyword evidence="3 5" id="KW-1133">Transmembrane helix</keyword>
<dbReference type="OrthoDB" id="100909at2157"/>
<evidence type="ECO:0000256" key="4">
    <source>
        <dbReference type="ARBA" id="ARBA00023136"/>
    </source>
</evidence>
<dbReference type="InterPro" id="IPR002781">
    <property type="entry name" value="TM_pro_TauE-like"/>
</dbReference>
<feature type="transmembrane region" description="Helical" evidence="5">
    <location>
        <begin position="177"/>
        <end position="196"/>
    </location>
</feature>
<dbReference type="EMBL" id="CP014854">
    <property type="protein sequence ID" value="ASI98459.1"/>
    <property type="molecule type" value="Genomic_DNA"/>
</dbReference>
<gene>
    <name evidence="6" type="ORF">A3L02_02190</name>
</gene>
<feature type="transmembrane region" description="Helical" evidence="5">
    <location>
        <begin position="68"/>
        <end position="91"/>
    </location>
</feature>
<dbReference type="PANTHER" id="PTHR43483:SF3">
    <property type="entry name" value="MEMBRANE TRANSPORTER PROTEIN HI_0806-RELATED"/>
    <property type="match status" value="1"/>
</dbReference>
<keyword evidence="5" id="KW-1003">Cell membrane</keyword>
<reference evidence="6 7" key="1">
    <citation type="submission" date="2016-03" db="EMBL/GenBank/DDBJ databases">
        <title>Complete genome sequence of Thermococcus celer.</title>
        <authorList>
            <person name="Oger P.M."/>
        </authorList>
    </citation>
    <scope>NUCLEOTIDE SEQUENCE [LARGE SCALE GENOMIC DNA]</scope>
    <source>
        <strain evidence="6 7">Vu 13</strain>
    </source>
</reference>
<dbReference type="RefSeq" id="WP_088862417.1">
    <property type="nucleotide sequence ID" value="NZ_CP014854.1"/>
</dbReference>
<dbReference type="AlphaFoldDB" id="A0A218P0N5"/>
<protein>
    <recommendedName>
        <fullName evidence="5">Probable membrane transporter protein</fullName>
    </recommendedName>
</protein>
<keyword evidence="4 5" id="KW-0472">Membrane</keyword>
<comment type="similarity">
    <text evidence="5">Belongs to the 4-toluene sulfonate uptake permease (TSUP) (TC 2.A.102) family.</text>
</comment>
<sequence length="251" mass="26413">MLDYLLDFVIGLGIGVIAGLFGVGGGFLIVPTLVFLGVPVHVAVGTSLACIVLSSLSAGITHIRKGAVLYRVVLVKEVFSAPTAVLGAYMSSLLPEAYLKLIFAFLLLYLALQMWKGKEKTDYGMGGDQSGEVGETKTFRVAVVGVLAGLTSGLLGISGGVLNVPLFHTYIGIPMRYAVGTSSLALFFTALAGSIGHYRLGQLDVHTAFLLAPGLIVGARIGALLVHRAHPEHLRRAFAIILVIVALKMLL</sequence>
<evidence type="ECO:0000256" key="3">
    <source>
        <dbReference type="ARBA" id="ARBA00022989"/>
    </source>
</evidence>
<dbReference type="GO" id="GO:0005886">
    <property type="term" value="C:plasma membrane"/>
    <property type="evidence" value="ECO:0007669"/>
    <property type="project" value="UniProtKB-SubCell"/>
</dbReference>
<feature type="transmembrane region" description="Helical" evidence="5">
    <location>
        <begin position="36"/>
        <end position="56"/>
    </location>
</feature>
<evidence type="ECO:0000313" key="6">
    <source>
        <dbReference type="EMBL" id="ASI98459.1"/>
    </source>
</evidence>
<proteinExistence type="inferred from homology"/>
<keyword evidence="7" id="KW-1185">Reference proteome</keyword>
<feature type="transmembrane region" description="Helical" evidence="5">
    <location>
        <begin position="5"/>
        <end position="30"/>
    </location>
</feature>
<accession>A0A218P0N5</accession>
<dbReference type="Proteomes" id="UP000197156">
    <property type="component" value="Chromosome"/>
</dbReference>
<feature type="transmembrane region" description="Helical" evidence="5">
    <location>
        <begin position="97"/>
        <end position="115"/>
    </location>
</feature>
<evidence type="ECO:0000256" key="5">
    <source>
        <dbReference type="RuleBase" id="RU363041"/>
    </source>
</evidence>
<evidence type="ECO:0000256" key="2">
    <source>
        <dbReference type="ARBA" id="ARBA00022692"/>
    </source>
</evidence>
<organism evidence="6 7">
    <name type="scientific">Thermococcus celer Vu 13 = JCM 8558</name>
    <dbReference type="NCBI Taxonomy" id="1293037"/>
    <lineage>
        <taxon>Archaea</taxon>
        <taxon>Methanobacteriati</taxon>
        <taxon>Methanobacteriota</taxon>
        <taxon>Thermococci</taxon>
        <taxon>Thermococcales</taxon>
        <taxon>Thermococcaceae</taxon>
        <taxon>Thermococcus</taxon>
    </lineage>
</organism>
<evidence type="ECO:0000256" key="1">
    <source>
        <dbReference type="ARBA" id="ARBA00004141"/>
    </source>
</evidence>
<comment type="subcellular location">
    <subcellularLocation>
        <location evidence="5">Cell membrane</location>
        <topology evidence="5">Multi-pass membrane protein</topology>
    </subcellularLocation>
    <subcellularLocation>
        <location evidence="1">Membrane</location>
        <topology evidence="1">Multi-pass membrane protein</topology>
    </subcellularLocation>
</comment>
<dbReference type="PANTHER" id="PTHR43483">
    <property type="entry name" value="MEMBRANE TRANSPORTER PROTEIN HI_0806-RELATED"/>
    <property type="match status" value="1"/>
</dbReference>
<dbReference type="GeneID" id="33323525"/>
<name>A0A218P0N5_THECE</name>
<keyword evidence="2 5" id="KW-0812">Transmembrane</keyword>
<feature type="transmembrane region" description="Helical" evidence="5">
    <location>
        <begin position="208"/>
        <end position="227"/>
    </location>
</feature>
<feature type="transmembrane region" description="Helical" evidence="5">
    <location>
        <begin position="139"/>
        <end position="157"/>
    </location>
</feature>
<dbReference type="Pfam" id="PF01925">
    <property type="entry name" value="TauE"/>
    <property type="match status" value="1"/>
</dbReference>